<dbReference type="EMBL" id="CAICTM010002010">
    <property type="protein sequence ID" value="CAB9527524.1"/>
    <property type="molecule type" value="Genomic_DNA"/>
</dbReference>
<comment type="caution">
    <text evidence="2">The sequence shown here is derived from an EMBL/GenBank/DDBJ whole genome shotgun (WGS) entry which is preliminary data.</text>
</comment>
<dbReference type="AlphaFoldDB" id="A0A9N8EXQ1"/>
<name>A0A9N8EXQ1_9STRA</name>
<dbReference type="Proteomes" id="UP001153069">
    <property type="component" value="Unassembled WGS sequence"/>
</dbReference>
<accession>A0A9N8EXQ1</accession>
<evidence type="ECO:0000256" key="1">
    <source>
        <dbReference type="SAM" id="MobiDB-lite"/>
    </source>
</evidence>
<evidence type="ECO:0000313" key="3">
    <source>
        <dbReference type="Proteomes" id="UP001153069"/>
    </source>
</evidence>
<gene>
    <name evidence="2" type="ORF">SEMRO_2012_G310910.1</name>
</gene>
<protein>
    <submittedName>
        <fullName evidence="2">Uncharacterized protein</fullName>
    </submittedName>
</protein>
<proteinExistence type="predicted"/>
<feature type="region of interest" description="Disordered" evidence="1">
    <location>
        <begin position="65"/>
        <end position="93"/>
    </location>
</feature>
<keyword evidence="3" id="KW-1185">Reference proteome</keyword>
<evidence type="ECO:0000313" key="2">
    <source>
        <dbReference type="EMBL" id="CAB9527524.1"/>
    </source>
</evidence>
<reference evidence="2" key="1">
    <citation type="submission" date="2020-06" db="EMBL/GenBank/DDBJ databases">
        <authorList>
            <consortium name="Plant Systems Biology data submission"/>
        </authorList>
    </citation>
    <scope>NUCLEOTIDE SEQUENCE</scope>
    <source>
        <strain evidence="2">D6</strain>
    </source>
</reference>
<organism evidence="2 3">
    <name type="scientific">Seminavis robusta</name>
    <dbReference type="NCBI Taxonomy" id="568900"/>
    <lineage>
        <taxon>Eukaryota</taxon>
        <taxon>Sar</taxon>
        <taxon>Stramenopiles</taxon>
        <taxon>Ochrophyta</taxon>
        <taxon>Bacillariophyta</taxon>
        <taxon>Bacillariophyceae</taxon>
        <taxon>Bacillariophycidae</taxon>
        <taxon>Naviculales</taxon>
        <taxon>Naviculaceae</taxon>
        <taxon>Seminavis</taxon>
    </lineage>
</organism>
<sequence length="109" mass="11915">MMVNSIDLQKSNYFSLLTREMTYKITIPAVKINTGLAPPSLPLLPDDESLVSPEPCQSLEAGTVFKLEPNPDGSNTTAVSIPMPANTLTDEDENEAEFGEFLLDAVDWL</sequence>